<evidence type="ECO:0000313" key="11">
    <source>
        <dbReference type="Proteomes" id="UP000509660"/>
    </source>
</evidence>
<dbReference type="PANTHER" id="PTHR30255:SF2">
    <property type="entry name" value="SINGLE-STRANDED-DNA-SPECIFIC EXONUCLEASE RECJ"/>
    <property type="match status" value="1"/>
</dbReference>
<sequence>MEKLIKKRPLLTTKTLSENTLLNRIYQSRGIKTTKELEHHLQHLHRPQQLANIEQAVDLLINAFDKQSRIVIVGDFDADGATSTALAIIALRQLGFEQVEYLIPDRFSQGYGLSVAVAEIVIAKGADLVLTVDNGISSFEGVELLKQNDIQVLITDHHLPPEALPIADAMINPNLPFCTFPSKSLAGVGVIFYVMMALRARMREQKYFHNKVEPNFAELLDLVALGTVADVVPLDQNNRILVYQGLQRIRSGHCRLGIKALAEVSKRELLTLQASDLGFVIAPRLNAAGRLENMSLGVELLICNNMDIARQLAFELDSLNQTRKEFEQEMKTEALAICANLPSLSQSQQAHGIVLYQADWHQGVIGILASRIKDQFHRPVIVFAQESENSECLKGSARSISGLHMRDVLEHINMQYPALITKFGGHAMAAGLTIHQTQLNTFKQVFDQTINEILEPEQLQGIIYTDGELAEEDFTIANAEMFRCAGPWGQHFPEPSFEGEFSILQQKLLAGKHLKLILQSEKGQLLEAIWFNIDISLFPDLSAKKAKFVYKLDINEFRDSKRLQLKVEYMRYI</sequence>
<dbReference type="EMBL" id="CP055306">
    <property type="protein sequence ID" value="QLB40632.1"/>
    <property type="molecule type" value="Genomic_DNA"/>
</dbReference>
<evidence type="ECO:0000256" key="2">
    <source>
        <dbReference type="ARBA" id="ARBA00019841"/>
    </source>
</evidence>
<keyword evidence="11" id="KW-1185">Reference proteome</keyword>
<dbReference type="PANTHER" id="PTHR30255">
    <property type="entry name" value="SINGLE-STRANDED-DNA-SPECIFIC EXONUCLEASE RECJ"/>
    <property type="match status" value="1"/>
</dbReference>
<accession>A0A7D5HT19</accession>
<evidence type="ECO:0000256" key="3">
    <source>
        <dbReference type="ARBA" id="ARBA00022722"/>
    </source>
</evidence>
<evidence type="ECO:0000259" key="9">
    <source>
        <dbReference type="Pfam" id="PF17768"/>
    </source>
</evidence>
<evidence type="ECO:0000256" key="4">
    <source>
        <dbReference type="ARBA" id="ARBA00022801"/>
    </source>
</evidence>
<dbReference type="Gene3D" id="3.10.310.30">
    <property type="match status" value="1"/>
</dbReference>
<evidence type="ECO:0000256" key="5">
    <source>
        <dbReference type="ARBA" id="ARBA00022839"/>
    </source>
</evidence>
<dbReference type="SUPFAM" id="SSF64182">
    <property type="entry name" value="DHH phosphoesterases"/>
    <property type="match status" value="1"/>
</dbReference>
<dbReference type="InterPro" id="IPR004610">
    <property type="entry name" value="RecJ"/>
</dbReference>
<dbReference type="AlphaFoldDB" id="A0A7D5HT19"/>
<feature type="domain" description="RecJ OB" evidence="9">
    <location>
        <begin position="465"/>
        <end position="568"/>
    </location>
</feature>
<evidence type="ECO:0000256" key="1">
    <source>
        <dbReference type="ARBA" id="ARBA00005915"/>
    </source>
</evidence>
<dbReference type="GO" id="GO:0006281">
    <property type="term" value="P:DNA repair"/>
    <property type="evidence" value="ECO:0007669"/>
    <property type="project" value="InterPro"/>
</dbReference>
<comment type="similarity">
    <text evidence="1">Belongs to the RecJ family.</text>
</comment>
<dbReference type="GO" id="GO:0003676">
    <property type="term" value="F:nucleic acid binding"/>
    <property type="evidence" value="ECO:0007669"/>
    <property type="project" value="InterPro"/>
</dbReference>
<dbReference type="Gene3D" id="3.90.1640.30">
    <property type="match status" value="1"/>
</dbReference>
<feature type="coiled-coil region" evidence="6">
    <location>
        <begin position="309"/>
        <end position="336"/>
    </location>
</feature>
<name>A0A7D5HT19_9PAST</name>
<evidence type="ECO:0000259" key="7">
    <source>
        <dbReference type="Pfam" id="PF01368"/>
    </source>
</evidence>
<dbReference type="Pfam" id="PF02272">
    <property type="entry name" value="DHHA1"/>
    <property type="match status" value="1"/>
</dbReference>
<dbReference type="GO" id="GO:0008409">
    <property type="term" value="F:5'-3' exonuclease activity"/>
    <property type="evidence" value="ECO:0007669"/>
    <property type="project" value="InterPro"/>
</dbReference>
<dbReference type="RefSeq" id="WP_176809950.1">
    <property type="nucleotide sequence ID" value="NZ_CP055306.1"/>
</dbReference>
<dbReference type="InterPro" id="IPR051673">
    <property type="entry name" value="SSDNA_exonuclease_RecJ"/>
</dbReference>
<dbReference type="Pfam" id="PF17768">
    <property type="entry name" value="RecJ_OB"/>
    <property type="match status" value="1"/>
</dbReference>
<keyword evidence="3" id="KW-0540">Nuclease</keyword>
<reference evidence="10 11" key="1">
    <citation type="submission" date="2020-06" db="EMBL/GenBank/DDBJ databases">
        <title>Mannheimia pernigra sp. nov. isolated from bovine respiratory tract.</title>
        <authorList>
            <person name="Kuhnert P."/>
            <person name="Akarsu-Egger H."/>
        </authorList>
    </citation>
    <scope>NUCLEOTIDE SEQUENCE [LARGE SCALE GENOMIC DNA]</scope>
    <source>
        <strain evidence="10 11">BNO311</strain>
    </source>
</reference>
<evidence type="ECO:0000313" key="10">
    <source>
        <dbReference type="EMBL" id="QLB40632.1"/>
    </source>
</evidence>
<keyword evidence="5 10" id="KW-0269">Exonuclease</keyword>
<dbReference type="InterPro" id="IPR038763">
    <property type="entry name" value="DHH_sf"/>
</dbReference>
<proteinExistence type="inferred from homology"/>
<dbReference type="FunFam" id="3.90.1640.30:FF:000001">
    <property type="entry name" value="Single-stranded-DNA-specific exonuclease RecJ"/>
    <property type="match status" value="1"/>
</dbReference>
<dbReference type="Pfam" id="PF01368">
    <property type="entry name" value="DHH"/>
    <property type="match status" value="1"/>
</dbReference>
<dbReference type="GO" id="GO:0006310">
    <property type="term" value="P:DNA recombination"/>
    <property type="evidence" value="ECO:0007669"/>
    <property type="project" value="InterPro"/>
</dbReference>
<keyword evidence="4" id="KW-0378">Hydrolase</keyword>
<keyword evidence="6" id="KW-0175">Coiled coil</keyword>
<dbReference type="Proteomes" id="UP000509660">
    <property type="component" value="Chromosome"/>
</dbReference>
<dbReference type="InterPro" id="IPR041122">
    <property type="entry name" value="RecJ_OB"/>
</dbReference>
<dbReference type="NCBIfam" id="TIGR00644">
    <property type="entry name" value="recJ"/>
    <property type="match status" value="1"/>
</dbReference>
<feature type="domain" description="DDH" evidence="7">
    <location>
        <begin position="69"/>
        <end position="227"/>
    </location>
</feature>
<evidence type="ECO:0000259" key="8">
    <source>
        <dbReference type="Pfam" id="PF02272"/>
    </source>
</evidence>
<dbReference type="InterPro" id="IPR001667">
    <property type="entry name" value="DDH_dom"/>
</dbReference>
<evidence type="ECO:0000256" key="6">
    <source>
        <dbReference type="SAM" id="Coils"/>
    </source>
</evidence>
<protein>
    <recommendedName>
        <fullName evidence="2">Single-stranded-DNA-specific exonuclease RecJ</fullName>
    </recommendedName>
</protein>
<dbReference type="InterPro" id="IPR003156">
    <property type="entry name" value="DHHA1_dom"/>
</dbReference>
<feature type="domain" description="DHHA1" evidence="8">
    <location>
        <begin position="353"/>
        <end position="452"/>
    </location>
</feature>
<organism evidence="10 11">
    <name type="scientific">Mannheimia pernigra</name>
    <dbReference type="NCBI Taxonomy" id="111844"/>
    <lineage>
        <taxon>Bacteria</taxon>
        <taxon>Pseudomonadati</taxon>
        <taxon>Pseudomonadota</taxon>
        <taxon>Gammaproteobacteria</taxon>
        <taxon>Pasteurellales</taxon>
        <taxon>Pasteurellaceae</taxon>
        <taxon>Mannheimia</taxon>
    </lineage>
</organism>
<gene>
    <name evidence="10" type="primary">recJ</name>
    <name evidence="10" type="ORF">HV559_06975</name>
</gene>